<dbReference type="CDD" id="cd07765">
    <property type="entry name" value="KRAB_A-box"/>
    <property type="match status" value="1"/>
</dbReference>
<organism evidence="2 3">
    <name type="scientific">Sus scrofa</name>
    <name type="common">Pig</name>
    <dbReference type="NCBI Taxonomy" id="9823"/>
    <lineage>
        <taxon>Eukaryota</taxon>
        <taxon>Metazoa</taxon>
        <taxon>Chordata</taxon>
        <taxon>Craniata</taxon>
        <taxon>Vertebrata</taxon>
        <taxon>Euteleostomi</taxon>
        <taxon>Mammalia</taxon>
        <taxon>Eutheria</taxon>
        <taxon>Laurasiatheria</taxon>
        <taxon>Artiodactyla</taxon>
        <taxon>Suina</taxon>
        <taxon>Suidae</taxon>
        <taxon>Sus</taxon>
    </lineage>
</organism>
<reference evidence="2 3" key="1">
    <citation type="submission" date="2017-08" db="EMBL/GenBank/DDBJ databases">
        <title>USMARCv1.0.</title>
        <authorList>
            <person name="Hannum G.I."/>
            <person name="Koren S."/>
            <person name="Schroeder S.G."/>
            <person name="Chin S.C."/>
            <person name="Nonneman D.J."/>
            <person name="Becker S.A."/>
            <person name="Rosen B.D."/>
            <person name="Bickhart D.M."/>
            <person name="Putnam N.H."/>
            <person name="Green R.E."/>
            <person name="Tuggle C.K."/>
            <person name="Liu H."/>
            <person name="Rohrer G.A."/>
            <person name="Warr A."/>
            <person name="Hall R."/>
            <person name="Kim K."/>
            <person name="Hume D.A."/>
            <person name="Talbot R."/>
            <person name="Chow W."/>
            <person name="Howe K."/>
            <person name="Schwartz A.S."/>
            <person name="Watson M."/>
            <person name="Archibald A.L."/>
            <person name="Phillippy A.M."/>
            <person name="Smith T.P.L."/>
        </authorList>
    </citation>
    <scope>NUCLEOTIDE SEQUENCE [LARGE SCALE GENOMIC DNA]</scope>
</reference>
<dbReference type="InterPro" id="IPR001909">
    <property type="entry name" value="KRAB"/>
</dbReference>
<dbReference type="Proteomes" id="UP000314985">
    <property type="component" value="Chromosome 6"/>
</dbReference>
<dbReference type="Gene3D" id="6.10.140.140">
    <property type="match status" value="1"/>
</dbReference>
<evidence type="ECO:0000313" key="2">
    <source>
        <dbReference type="Ensembl" id="ENSSSCP00070012819.1"/>
    </source>
</evidence>
<evidence type="ECO:0000313" key="3">
    <source>
        <dbReference type="Proteomes" id="UP000314985"/>
    </source>
</evidence>
<dbReference type="SMART" id="SM00349">
    <property type="entry name" value="KRAB"/>
    <property type="match status" value="1"/>
</dbReference>
<evidence type="ECO:0000259" key="1">
    <source>
        <dbReference type="PROSITE" id="PS50805"/>
    </source>
</evidence>
<dbReference type="PANTHER" id="PTHR23232">
    <property type="entry name" value="KRAB DOMAIN C2H2 ZINC FINGER"/>
    <property type="match status" value="1"/>
</dbReference>
<dbReference type="InterPro" id="IPR036051">
    <property type="entry name" value="KRAB_dom_sf"/>
</dbReference>
<name>A0A4X1TBT1_PIG</name>
<dbReference type="PANTHER" id="PTHR23232:SF165">
    <property type="entry name" value="KRAB DOMAIN-CONTAINING PROTEIN"/>
    <property type="match status" value="1"/>
</dbReference>
<dbReference type="PROSITE" id="PS50805">
    <property type="entry name" value="KRAB"/>
    <property type="match status" value="1"/>
</dbReference>
<protein>
    <recommendedName>
        <fullName evidence="1">KRAB domain-containing protein</fullName>
    </recommendedName>
</protein>
<dbReference type="Ensembl" id="ENSSSCT00070015495.1">
    <property type="protein sequence ID" value="ENSSSCP00070012819.1"/>
    <property type="gene ID" value="ENSSSCG00070008026.1"/>
</dbReference>
<dbReference type="InterPro" id="IPR050169">
    <property type="entry name" value="Krueppel_C2H2_ZnF"/>
</dbReference>
<dbReference type="SUPFAM" id="SSF109640">
    <property type="entry name" value="KRAB domain (Kruppel-associated box)"/>
    <property type="match status" value="1"/>
</dbReference>
<feature type="domain" description="KRAB" evidence="1">
    <location>
        <begin position="9"/>
        <end position="79"/>
    </location>
</feature>
<dbReference type="GO" id="GO:0006355">
    <property type="term" value="P:regulation of DNA-templated transcription"/>
    <property type="evidence" value="ECO:0007669"/>
    <property type="project" value="InterPro"/>
</dbReference>
<reference evidence="2" key="2">
    <citation type="submission" date="2025-08" db="UniProtKB">
        <authorList>
            <consortium name="Ensembl"/>
        </authorList>
    </citation>
    <scope>IDENTIFICATION</scope>
</reference>
<dbReference type="AlphaFoldDB" id="A0A4X1TBT1"/>
<proteinExistence type="predicted"/>
<accession>A0A4X1TBT1</accession>
<dbReference type="Pfam" id="PF01352">
    <property type="entry name" value="KRAB"/>
    <property type="match status" value="1"/>
</dbReference>
<sequence>TKKKEEGSVSFRDVAVDFSREEWQQLDLDQKNLYRDVMLETYSHLLSVGYQVPDPEVLKLEQGKDPWALQGESPHQSCLGE</sequence>